<accession>A0ABR8NDW5</accession>
<evidence type="ECO:0000313" key="1">
    <source>
        <dbReference type="EMBL" id="MBD3926328.1"/>
    </source>
</evidence>
<proteinExistence type="predicted"/>
<name>A0ABR8NDW5_9ACTN</name>
<gene>
    <name evidence="1" type="ORF">IEZ26_17010</name>
</gene>
<reference evidence="1 2" key="1">
    <citation type="submission" date="2020-09" db="EMBL/GenBank/DDBJ databases">
        <title>novel species in genus Nocardioides.</title>
        <authorList>
            <person name="Zhang G."/>
        </authorList>
    </citation>
    <scope>NUCLEOTIDE SEQUENCE [LARGE SCALE GENOMIC DNA]</scope>
    <source>
        <strain evidence="1 2">KCTC 39551</strain>
    </source>
</reference>
<dbReference type="EMBL" id="JACXYZ010000002">
    <property type="protein sequence ID" value="MBD3926328.1"/>
    <property type="molecule type" value="Genomic_DNA"/>
</dbReference>
<dbReference type="Proteomes" id="UP000618818">
    <property type="component" value="Unassembled WGS sequence"/>
</dbReference>
<evidence type="ECO:0000313" key="2">
    <source>
        <dbReference type="Proteomes" id="UP000618818"/>
    </source>
</evidence>
<protein>
    <submittedName>
        <fullName evidence="1">Uncharacterized protein</fullName>
    </submittedName>
</protein>
<organism evidence="1 2">
    <name type="scientific">Nocardioides cavernae</name>
    <dbReference type="NCBI Taxonomy" id="1921566"/>
    <lineage>
        <taxon>Bacteria</taxon>
        <taxon>Bacillati</taxon>
        <taxon>Actinomycetota</taxon>
        <taxon>Actinomycetes</taxon>
        <taxon>Propionibacteriales</taxon>
        <taxon>Nocardioidaceae</taxon>
        <taxon>Nocardioides</taxon>
    </lineage>
</organism>
<dbReference type="Pfam" id="PF19953">
    <property type="entry name" value="EACC1"/>
    <property type="match status" value="1"/>
</dbReference>
<keyword evidence="2" id="KW-1185">Reference proteome</keyword>
<dbReference type="InterPro" id="IPR045428">
    <property type="entry name" value="EACC1"/>
</dbReference>
<dbReference type="RefSeq" id="WP_191196152.1">
    <property type="nucleotide sequence ID" value="NZ_JACXYZ010000002.1"/>
</dbReference>
<comment type="caution">
    <text evidence="1">The sequence shown here is derived from an EMBL/GenBank/DDBJ whole genome shotgun (WGS) entry which is preliminary data.</text>
</comment>
<sequence>MDTVVKVELVEPGSDLEAREVLMLDLRHELTQLDVESVSTVPGGPAPPGSKGLDMAAAAALLVQVTGSVRALDVLVSTIRTWLQRRQDPGRSVKLTIGEQTLELSHATSEQQERLVQEFLRSQV</sequence>